<accession>A0A9X0CMI9</accession>
<evidence type="ECO:0000313" key="1">
    <source>
        <dbReference type="EMBL" id="KAJ7361973.1"/>
    </source>
</evidence>
<reference evidence="1" key="1">
    <citation type="submission" date="2023-01" db="EMBL/GenBank/DDBJ databases">
        <title>Genome assembly of the deep-sea coral Lophelia pertusa.</title>
        <authorList>
            <person name="Herrera S."/>
            <person name="Cordes E."/>
        </authorList>
    </citation>
    <scope>NUCLEOTIDE SEQUENCE</scope>
    <source>
        <strain evidence="1">USNM1676648</strain>
        <tissue evidence="1">Polyp</tissue>
    </source>
</reference>
<keyword evidence="2" id="KW-1185">Reference proteome</keyword>
<gene>
    <name evidence="1" type="ORF">OS493_014624</name>
</gene>
<name>A0A9X0CMI9_9CNID</name>
<comment type="caution">
    <text evidence="1">The sequence shown here is derived from an EMBL/GenBank/DDBJ whole genome shotgun (WGS) entry which is preliminary data.</text>
</comment>
<dbReference type="EMBL" id="MU827308">
    <property type="protein sequence ID" value="KAJ7361973.1"/>
    <property type="molecule type" value="Genomic_DNA"/>
</dbReference>
<dbReference type="Proteomes" id="UP001163046">
    <property type="component" value="Unassembled WGS sequence"/>
</dbReference>
<dbReference type="AlphaFoldDB" id="A0A9X0CMI9"/>
<protein>
    <submittedName>
        <fullName evidence="1">Uncharacterized protein</fullName>
    </submittedName>
</protein>
<sequence length="233" mass="26353">MLRTLRQDYKSETGKQLRQAIKLESVRHRDKMSTDSVAEICSEKCLSVLESIQSRCDDIVYTLVPEKHRNTDDNKPNTFKLPVDLVKDTEDMSKLYVADSQKGTLAEVRLHYPATVKIVVTGYTNPIAVAMTYIQSCKSKTASIKKAEMEAFVARHKVHVDHENAKNHSREELKSAINRFLQSNKKSVTNKGTKLDLEPCVKTPVAMTSLADEILFIADTGTRRLVEVRSRKS</sequence>
<evidence type="ECO:0000313" key="2">
    <source>
        <dbReference type="Proteomes" id="UP001163046"/>
    </source>
</evidence>
<organism evidence="1 2">
    <name type="scientific">Desmophyllum pertusum</name>
    <dbReference type="NCBI Taxonomy" id="174260"/>
    <lineage>
        <taxon>Eukaryota</taxon>
        <taxon>Metazoa</taxon>
        <taxon>Cnidaria</taxon>
        <taxon>Anthozoa</taxon>
        <taxon>Hexacorallia</taxon>
        <taxon>Scleractinia</taxon>
        <taxon>Caryophylliina</taxon>
        <taxon>Caryophylliidae</taxon>
        <taxon>Desmophyllum</taxon>
    </lineage>
</organism>
<proteinExistence type="predicted"/>